<evidence type="ECO:0000259" key="2">
    <source>
        <dbReference type="Pfam" id="PF13280"/>
    </source>
</evidence>
<dbReference type="eggNOG" id="COG2378">
    <property type="taxonomic scope" value="Bacteria"/>
</dbReference>
<dbReference type="HOGENOM" id="CLU_023232_0_0_11"/>
<feature type="domain" description="PafC HTH" evidence="3">
    <location>
        <begin position="386"/>
        <end position="497"/>
    </location>
</feature>
<accession>F8E261</accession>
<reference evidence="5 6" key="1">
    <citation type="journal article" date="2012" name="BMC Genomics">
        <title>Complete genome sequence, lifestyle, and multi-drug resistance of the human pathogen Corynebacterium resistens DSM 45100 isolated from blood samples of a leukemia patient.</title>
        <authorList>
            <person name="Schroder J."/>
            <person name="Maus I."/>
            <person name="Meyer K."/>
            <person name="Wordemann S."/>
            <person name="Blom J."/>
            <person name="Jaenicke S."/>
            <person name="Schneider J."/>
            <person name="Trost E."/>
            <person name="Tauch A."/>
        </authorList>
    </citation>
    <scope>NUCLEOTIDE SEQUENCE [LARGE SCALE GENOMIC DNA]</scope>
    <source>
        <strain evidence="6">DSM 45100 / JCM 12819 / CCUG 50093 / GTC 2026 / SICGH 158</strain>
    </source>
</reference>
<keyword evidence="6" id="KW-1185">Reference proteome</keyword>
<gene>
    <name evidence="5" type="primary">pafC</name>
    <name evidence="5" type="ordered locus">CRES_1022</name>
</gene>
<evidence type="ECO:0000313" key="5">
    <source>
        <dbReference type="EMBL" id="AEI09378.1"/>
    </source>
</evidence>
<protein>
    <submittedName>
        <fullName evidence="5">Proteasome accessory factor C</fullName>
    </submittedName>
</protein>
<feature type="domain" description="WCX" evidence="4">
    <location>
        <begin position="267"/>
        <end position="333"/>
    </location>
</feature>
<dbReference type="AlphaFoldDB" id="F8E261"/>
<dbReference type="Proteomes" id="UP000000492">
    <property type="component" value="Chromosome"/>
</dbReference>
<feature type="domain" description="WCX" evidence="4">
    <location>
        <begin position="644"/>
        <end position="716"/>
    </location>
</feature>
<dbReference type="Pfam" id="PF19187">
    <property type="entry name" value="HTH_PafC"/>
    <property type="match status" value="1"/>
</dbReference>
<dbReference type="PROSITE" id="PS52050">
    <property type="entry name" value="WYL"/>
    <property type="match status" value="2"/>
</dbReference>
<dbReference type="STRING" id="662755.CRES_1022"/>
<dbReference type="Pfam" id="PF13280">
    <property type="entry name" value="WYL"/>
    <property type="match status" value="2"/>
</dbReference>
<dbReference type="PANTHER" id="PTHR34580:SF1">
    <property type="entry name" value="PROTEIN PAFC"/>
    <property type="match status" value="1"/>
</dbReference>
<dbReference type="InterPro" id="IPR026881">
    <property type="entry name" value="WYL_dom"/>
</dbReference>
<dbReference type="GO" id="GO:0000502">
    <property type="term" value="C:proteasome complex"/>
    <property type="evidence" value="ECO:0007669"/>
    <property type="project" value="UniProtKB-KW"/>
</dbReference>
<evidence type="ECO:0000313" key="6">
    <source>
        <dbReference type="Proteomes" id="UP000000492"/>
    </source>
</evidence>
<keyword evidence="5" id="KW-0647">Proteasome</keyword>
<name>F8E261_CORRG</name>
<dbReference type="OrthoDB" id="3268930at2"/>
<organism evidence="5 6">
    <name type="scientific">Corynebacterium resistens (strain DSM 45100 / JCM 12819 / GTC 2026 / SICGH 158)</name>
    <dbReference type="NCBI Taxonomy" id="662755"/>
    <lineage>
        <taxon>Bacteria</taxon>
        <taxon>Bacillati</taxon>
        <taxon>Actinomycetota</taxon>
        <taxon>Actinomycetes</taxon>
        <taxon>Mycobacteriales</taxon>
        <taxon>Corynebacteriaceae</taxon>
        <taxon>Corynebacterium</taxon>
    </lineage>
</organism>
<sequence>MSNVNGSHAANSPVKVTWQEGTSRLMNLVIALTHSPHPRPFTWIRQHVEGYGLPAEEGTAKRQFDRDRVALAKHAGIILTEHSVDSGFGATKEAVKGWSLDPTSAFMPRVEFSAMEKELLATASQWAHGQEQQSAARTAFRKLASAGVAATHSQSVVSNVPDHIDLDEKSLQALFRALDHRLRIEFDYYPAPLVEPIRRQLEPWAYATLGGRMYVTGYAPDRNAQRTFRLARLGDIHALPQFIEHPAPTGQSNHELVRRGLSRAGDLIDATVEFRGPGAWELRAASDSPHGTGTTATIRGVQRQWLIRTAAAYATDAVITSPASVVEEVRRILVLAANEEHQATAECDEDTLTTAATRGGSCEPAVPDSSARRPRATTEPRYYGEQFSHCVDLLAWFANHPGGSFMMAARDLGTTVPQIKYELKQLQFCGLPGYLPGSLIEIELHKTGATVQFSAGITSPIRLTPSEATAVRVSLEAIRDMVAPENLSAIDSLATTIAGLSQDGVSSSDADASLRPATITNLGHEETGTGEQEGVENREGSIQSRLGVQLAEAIRQRQTVSVEYTSLSSDSRTRRVLLPDHLAVVDGETYLWARETDDNKPGQRKYATSRIVVLEVGEPNSAGPRVEPHIDPENPFGWSEQTPWATVAVAETARWMLEYQQMWVIDDDVEANGGDILVTMPDTGDWIERFIIAYTPSVRCSQPLELAARVRHRARRGLSNYLD</sequence>
<feature type="domain" description="WYL" evidence="2">
    <location>
        <begin position="549"/>
        <end position="615"/>
    </location>
</feature>
<feature type="region of interest" description="Disordered" evidence="1">
    <location>
        <begin position="356"/>
        <end position="377"/>
    </location>
</feature>
<dbReference type="PANTHER" id="PTHR34580">
    <property type="match status" value="1"/>
</dbReference>
<evidence type="ECO:0000259" key="4">
    <source>
        <dbReference type="Pfam" id="PF25583"/>
    </source>
</evidence>
<proteinExistence type="predicted"/>
<dbReference type="Pfam" id="PF25583">
    <property type="entry name" value="WCX"/>
    <property type="match status" value="2"/>
</dbReference>
<dbReference type="InterPro" id="IPR057727">
    <property type="entry name" value="WCX_dom"/>
</dbReference>
<evidence type="ECO:0000256" key="1">
    <source>
        <dbReference type="SAM" id="MobiDB-lite"/>
    </source>
</evidence>
<dbReference type="KEGG" id="crd:CRES_1022"/>
<dbReference type="EMBL" id="CP002857">
    <property type="protein sequence ID" value="AEI09378.1"/>
    <property type="molecule type" value="Genomic_DNA"/>
</dbReference>
<evidence type="ECO:0000259" key="3">
    <source>
        <dbReference type="Pfam" id="PF19187"/>
    </source>
</evidence>
<dbReference type="RefSeq" id="WP_013888393.1">
    <property type="nucleotide sequence ID" value="NC_015673.1"/>
</dbReference>
<dbReference type="InterPro" id="IPR051534">
    <property type="entry name" value="CBASS_pafABC_assoc_protein"/>
</dbReference>
<dbReference type="InterPro" id="IPR043839">
    <property type="entry name" value="PafC_HTH"/>
</dbReference>
<feature type="domain" description="WYL" evidence="2">
    <location>
        <begin position="171"/>
        <end position="236"/>
    </location>
</feature>